<dbReference type="Proteomes" id="UP000790377">
    <property type="component" value="Unassembled WGS sequence"/>
</dbReference>
<evidence type="ECO:0000313" key="1">
    <source>
        <dbReference type="EMBL" id="KAH7909178.1"/>
    </source>
</evidence>
<accession>A0ACB8A919</accession>
<protein>
    <submittedName>
        <fullName evidence="1">Uncharacterized protein</fullName>
    </submittedName>
</protein>
<proteinExistence type="predicted"/>
<keyword evidence="2" id="KW-1185">Reference proteome</keyword>
<comment type="caution">
    <text evidence="1">The sequence shown here is derived from an EMBL/GenBank/DDBJ whole genome shotgun (WGS) entry which is preliminary data.</text>
</comment>
<gene>
    <name evidence="1" type="ORF">BJ138DRAFT_1102898</name>
</gene>
<reference evidence="1" key="1">
    <citation type="journal article" date="2021" name="New Phytol.">
        <title>Evolutionary innovations through gain and loss of genes in the ectomycorrhizal Boletales.</title>
        <authorList>
            <person name="Wu G."/>
            <person name="Miyauchi S."/>
            <person name="Morin E."/>
            <person name="Kuo A."/>
            <person name="Drula E."/>
            <person name="Varga T."/>
            <person name="Kohler A."/>
            <person name="Feng B."/>
            <person name="Cao Y."/>
            <person name="Lipzen A."/>
            <person name="Daum C."/>
            <person name="Hundley H."/>
            <person name="Pangilinan J."/>
            <person name="Johnson J."/>
            <person name="Barry K."/>
            <person name="LaButti K."/>
            <person name="Ng V."/>
            <person name="Ahrendt S."/>
            <person name="Min B."/>
            <person name="Choi I.G."/>
            <person name="Park H."/>
            <person name="Plett J.M."/>
            <person name="Magnuson J."/>
            <person name="Spatafora J.W."/>
            <person name="Nagy L.G."/>
            <person name="Henrissat B."/>
            <person name="Grigoriev I.V."/>
            <person name="Yang Z.L."/>
            <person name="Xu J."/>
            <person name="Martin F.M."/>
        </authorList>
    </citation>
    <scope>NUCLEOTIDE SEQUENCE</scope>
    <source>
        <strain evidence="1">ATCC 28755</strain>
    </source>
</reference>
<dbReference type="EMBL" id="MU267774">
    <property type="protein sequence ID" value="KAH7909178.1"/>
    <property type="molecule type" value="Genomic_DNA"/>
</dbReference>
<organism evidence="1 2">
    <name type="scientific">Hygrophoropsis aurantiaca</name>
    <dbReference type="NCBI Taxonomy" id="72124"/>
    <lineage>
        <taxon>Eukaryota</taxon>
        <taxon>Fungi</taxon>
        <taxon>Dikarya</taxon>
        <taxon>Basidiomycota</taxon>
        <taxon>Agaricomycotina</taxon>
        <taxon>Agaricomycetes</taxon>
        <taxon>Agaricomycetidae</taxon>
        <taxon>Boletales</taxon>
        <taxon>Coniophorineae</taxon>
        <taxon>Hygrophoropsidaceae</taxon>
        <taxon>Hygrophoropsis</taxon>
    </lineage>
</organism>
<sequence length="132" mass="14783">MVALKFSAIIVAALVATVLADCDWLPMNDNDDYQMVVYDAPNCAQKGPTHSQKITGRFSAWTLKPNHCNNIDRLNDKVRSFVFQQFGGYTVILYENADCHGKHLGSADGNRLDKNVLAENFGISSFRVRLWS</sequence>
<evidence type="ECO:0000313" key="2">
    <source>
        <dbReference type="Proteomes" id="UP000790377"/>
    </source>
</evidence>
<name>A0ACB8A919_9AGAM</name>